<dbReference type="PROSITE" id="PS50977">
    <property type="entry name" value="HTH_TETR_2"/>
    <property type="match status" value="1"/>
</dbReference>
<dbReference type="GO" id="GO:0003677">
    <property type="term" value="F:DNA binding"/>
    <property type="evidence" value="ECO:0007669"/>
    <property type="project" value="UniProtKB-UniRule"/>
</dbReference>
<dbReference type="RefSeq" id="WP_169026840.1">
    <property type="nucleotide sequence ID" value="NZ_FXAZ01000001.1"/>
</dbReference>
<dbReference type="Pfam" id="PF00440">
    <property type="entry name" value="TetR_N"/>
    <property type="match status" value="1"/>
</dbReference>
<dbReference type="InterPro" id="IPR023772">
    <property type="entry name" value="DNA-bd_HTH_TetR-type_CS"/>
</dbReference>
<dbReference type="SUPFAM" id="SSF46689">
    <property type="entry name" value="Homeodomain-like"/>
    <property type="match status" value="1"/>
</dbReference>
<evidence type="ECO:0000313" key="3">
    <source>
        <dbReference type="Proteomes" id="UP000193834"/>
    </source>
</evidence>
<organism evidence="2 3">
    <name type="scientific">Paenibacillus aquistagni</name>
    <dbReference type="NCBI Taxonomy" id="1852522"/>
    <lineage>
        <taxon>Bacteria</taxon>
        <taxon>Bacillati</taxon>
        <taxon>Bacillota</taxon>
        <taxon>Bacilli</taxon>
        <taxon>Bacillales</taxon>
        <taxon>Paenibacillaceae</taxon>
        <taxon>Paenibacillus</taxon>
    </lineage>
</organism>
<keyword evidence="1" id="KW-0238">DNA-binding</keyword>
<dbReference type="Gene3D" id="1.10.357.10">
    <property type="entry name" value="Tetracycline Repressor, domain 2"/>
    <property type="match status" value="1"/>
</dbReference>
<reference evidence="2 3" key="1">
    <citation type="submission" date="2017-04" db="EMBL/GenBank/DDBJ databases">
        <authorList>
            <person name="Afonso C.L."/>
            <person name="Miller P.J."/>
            <person name="Scott M.A."/>
            <person name="Spackman E."/>
            <person name="Goraichik I."/>
            <person name="Dimitrov K.M."/>
            <person name="Suarez D.L."/>
            <person name="Swayne D.E."/>
        </authorList>
    </citation>
    <scope>NUCLEOTIDE SEQUENCE [LARGE SCALE GENOMIC DNA]</scope>
    <source>
        <strain evidence="2 3">11</strain>
    </source>
</reference>
<accession>A0A1X7J6A3</accession>
<dbReference type="InterPro" id="IPR001647">
    <property type="entry name" value="HTH_TetR"/>
</dbReference>
<keyword evidence="3" id="KW-1185">Reference proteome</keyword>
<dbReference type="PROSITE" id="PS01081">
    <property type="entry name" value="HTH_TETR_1"/>
    <property type="match status" value="1"/>
</dbReference>
<dbReference type="PANTHER" id="PTHR43479:SF11">
    <property type="entry name" value="ACREF_ENVCD OPERON REPRESSOR-RELATED"/>
    <property type="match status" value="1"/>
</dbReference>
<dbReference type="EMBL" id="FXAZ01000001">
    <property type="protein sequence ID" value="SMG23030.1"/>
    <property type="molecule type" value="Genomic_DNA"/>
</dbReference>
<dbReference type="InterPro" id="IPR050624">
    <property type="entry name" value="HTH-type_Tx_Regulator"/>
</dbReference>
<dbReference type="AlphaFoldDB" id="A0A1X7J6A3"/>
<dbReference type="PRINTS" id="PR00455">
    <property type="entry name" value="HTHTETR"/>
</dbReference>
<dbReference type="InterPro" id="IPR009057">
    <property type="entry name" value="Homeodomain-like_sf"/>
</dbReference>
<sequence length="197" mass="22571">MLREARKKDLKEKIFLEAIRLFSEKGVDAVSVSEITKACGIAKGTFYNYFAAKESVLLYVGQSQMERISMIQESLQMDAKQKITTLFTRLTSKYEEYPQLMKFAIAELFKSSGSMDDEMIAIQQLKELLTTILKEDVERERIRVQGELDDIAAILLGSYFASVMMWVQEEQSVAALIESVNRRITLLLGQFIDKKED</sequence>
<evidence type="ECO:0000256" key="1">
    <source>
        <dbReference type="ARBA" id="ARBA00023125"/>
    </source>
</evidence>
<dbReference type="PANTHER" id="PTHR43479">
    <property type="entry name" value="ACREF/ENVCD OPERON REPRESSOR-RELATED"/>
    <property type="match status" value="1"/>
</dbReference>
<dbReference type="SUPFAM" id="SSF48498">
    <property type="entry name" value="Tetracyclin repressor-like, C-terminal domain"/>
    <property type="match status" value="1"/>
</dbReference>
<dbReference type="Proteomes" id="UP000193834">
    <property type="component" value="Unassembled WGS sequence"/>
</dbReference>
<proteinExistence type="predicted"/>
<gene>
    <name evidence="2" type="ORF">SAMN06295960_1261</name>
</gene>
<evidence type="ECO:0000313" key="2">
    <source>
        <dbReference type="EMBL" id="SMG23030.1"/>
    </source>
</evidence>
<name>A0A1X7J6A3_9BACL</name>
<dbReference type="InterPro" id="IPR036271">
    <property type="entry name" value="Tet_transcr_reg_TetR-rel_C_sf"/>
</dbReference>
<dbReference type="STRING" id="1852522.SAMN06295960_1261"/>
<protein>
    <submittedName>
        <fullName evidence="2">Transcriptional regulator, TetR family</fullName>
    </submittedName>
</protein>